<proteinExistence type="predicted"/>
<accession>A0AAV8V5B3</accession>
<comment type="caution">
    <text evidence="1">The sequence shown here is derived from an EMBL/GenBank/DDBJ whole genome shotgun (WGS) entry which is preliminary data.</text>
</comment>
<keyword evidence="2" id="KW-1185">Reference proteome</keyword>
<sequence>MRYEDTQTLKTSLVQFPLGISFAITGHRSRSYAAPPVDSDVEPGSTRCDACSDYFGIKDVVKVRLFDESEVWQVWPGDKAIELFSPRRMGLQMRSRVIQPKSKMKASSRPTELLATGLSFRQIASAAIEGRFSRGDVYNTAQSYVRDCPPDAVGTAGVKLGFLLWLQMCPVLVRET</sequence>
<reference evidence="1 2" key="1">
    <citation type="journal article" date="2023" name="Nat. Commun.">
        <title>Origin of minicircular mitochondrial genomes in red algae.</title>
        <authorList>
            <person name="Lee Y."/>
            <person name="Cho C.H."/>
            <person name="Lee Y.M."/>
            <person name="Park S.I."/>
            <person name="Yang J.H."/>
            <person name="West J.A."/>
            <person name="Bhattacharya D."/>
            <person name="Yoon H.S."/>
        </authorList>
    </citation>
    <scope>NUCLEOTIDE SEQUENCE [LARGE SCALE GENOMIC DNA]</scope>
    <source>
        <strain evidence="1 2">CCMP1338</strain>
        <tissue evidence="1">Whole cell</tissue>
    </source>
</reference>
<dbReference type="AlphaFoldDB" id="A0AAV8V5B3"/>
<gene>
    <name evidence="1" type="ORF">NDN08_005520</name>
</gene>
<dbReference type="EMBL" id="JAMWBK010000001">
    <property type="protein sequence ID" value="KAJ8908816.1"/>
    <property type="molecule type" value="Genomic_DNA"/>
</dbReference>
<evidence type="ECO:0000313" key="2">
    <source>
        <dbReference type="Proteomes" id="UP001157974"/>
    </source>
</evidence>
<protein>
    <submittedName>
        <fullName evidence="1">Uncharacterized protein</fullName>
    </submittedName>
</protein>
<name>A0AAV8V5B3_9RHOD</name>
<organism evidence="1 2">
    <name type="scientific">Rhodosorus marinus</name>
    <dbReference type="NCBI Taxonomy" id="101924"/>
    <lineage>
        <taxon>Eukaryota</taxon>
        <taxon>Rhodophyta</taxon>
        <taxon>Stylonematophyceae</taxon>
        <taxon>Stylonematales</taxon>
        <taxon>Stylonemataceae</taxon>
        <taxon>Rhodosorus</taxon>
    </lineage>
</organism>
<dbReference type="Proteomes" id="UP001157974">
    <property type="component" value="Unassembled WGS sequence"/>
</dbReference>
<evidence type="ECO:0000313" key="1">
    <source>
        <dbReference type="EMBL" id="KAJ8908816.1"/>
    </source>
</evidence>